<evidence type="ECO:0000313" key="1">
    <source>
        <dbReference type="EMBL" id="KAH7902778.1"/>
    </source>
</evidence>
<proteinExistence type="predicted"/>
<gene>
    <name evidence="1" type="ORF">BJ138DRAFT_1121109</name>
</gene>
<evidence type="ECO:0000313" key="2">
    <source>
        <dbReference type="Proteomes" id="UP000790377"/>
    </source>
</evidence>
<comment type="caution">
    <text evidence="1">The sequence shown here is derived from an EMBL/GenBank/DDBJ whole genome shotgun (WGS) entry which is preliminary data.</text>
</comment>
<dbReference type="Proteomes" id="UP000790377">
    <property type="component" value="Unassembled WGS sequence"/>
</dbReference>
<accession>A0ACB7ZPT0</accession>
<reference evidence="1" key="1">
    <citation type="journal article" date="2021" name="New Phytol.">
        <title>Evolutionary innovations through gain and loss of genes in the ectomycorrhizal Boletales.</title>
        <authorList>
            <person name="Wu G."/>
            <person name="Miyauchi S."/>
            <person name="Morin E."/>
            <person name="Kuo A."/>
            <person name="Drula E."/>
            <person name="Varga T."/>
            <person name="Kohler A."/>
            <person name="Feng B."/>
            <person name="Cao Y."/>
            <person name="Lipzen A."/>
            <person name="Daum C."/>
            <person name="Hundley H."/>
            <person name="Pangilinan J."/>
            <person name="Johnson J."/>
            <person name="Barry K."/>
            <person name="LaButti K."/>
            <person name="Ng V."/>
            <person name="Ahrendt S."/>
            <person name="Min B."/>
            <person name="Choi I.G."/>
            <person name="Park H."/>
            <person name="Plett J.M."/>
            <person name="Magnuson J."/>
            <person name="Spatafora J.W."/>
            <person name="Nagy L.G."/>
            <person name="Henrissat B."/>
            <person name="Grigoriev I.V."/>
            <person name="Yang Z.L."/>
            <person name="Xu J."/>
            <person name="Martin F.M."/>
        </authorList>
    </citation>
    <scope>NUCLEOTIDE SEQUENCE</scope>
    <source>
        <strain evidence="1">ATCC 28755</strain>
    </source>
</reference>
<keyword evidence="2" id="KW-1185">Reference proteome</keyword>
<feature type="non-terminal residue" evidence="1">
    <location>
        <position position="1"/>
    </location>
</feature>
<name>A0ACB7ZPT0_9AGAM</name>
<sequence>LTFPDLACYSAQDTTALLQACPNLTYLDVRHKGPLRLPPDSSVDLRDLHTFRSGEIGLHLCIAPNLRHLTLTINVQNYGMIRLPQFLSLSPRIEYLHLDLSGYRTPDDLIFQFVPLTPNLVALEFTFRTVPDILTLNEMFEMFSHTGASTPTLPKLQHLTLNVLHPDDECIPPLRYDPDVLLHMLESRCNHAQTFPDGAPTVAVLRSCTMSHEDYRGNLIHQSALSRGMDVKQRLEVLQEQGLVLGGNTFTSILNYHSLLSP</sequence>
<organism evidence="1 2">
    <name type="scientific">Hygrophoropsis aurantiaca</name>
    <dbReference type="NCBI Taxonomy" id="72124"/>
    <lineage>
        <taxon>Eukaryota</taxon>
        <taxon>Fungi</taxon>
        <taxon>Dikarya</taxon>
        <taxon>Basidiomycota</taxon>
        <taxon>Agaricomycotina</taxon>
        <taxon>Agaricomycetes</taxon>
        <taxon>Agaricomycetidae</taxon>
        <taxon>Boletales</taxon>
        <taxon>Coniophorineae</taxon>
        <taxon>Hygrophoropsidaceae</taxon>
        <taxon>Hygrophoropsis</taxon>
    </lineage>
</organism>
<dbReference type="EMBL" id="MU269547">
    <property type="protein sequence ID" value="KAH7902778.1"/>
    <property type="molecule type" value="Genomic_DNA"/>
</dbReference>
<protein>
    <submittedName>
        <fullName evidence="1">Uncharacterized protein</fullName>
    </submittedName>
</protein>